<dbReference type="Pfam" id="PF04149">
    <property type="entry name" value="DUF397"/>
    <property type="match status" value="2"/>
</dbReference>
<dbReference type="RefSeq" id="WP_153482829.1">
    <property type="nucleotide sequence ID" value="NZ_VDEQ01000111.1"/>
</dbReference>
<gene>
    <name evidence="2" type="ORF">FFZ77_11445</name>
</gene>
<accession>A0ABW9NSG7</accession>
<comment type="caution">
    <text evidence="2">The sequence shown here is derived from an EMBL/GenBank/DDBJ whole genome shotgun (WGS) entry which is preliminary data.</text>
</comment>
<evidence type="ECO:0000313" key="3">
    <source>
        <dbReference type="Proteomes" id="UP000460558"/>
    </source>
</evidence>
<evidence type="ECO:0000313" key="2">
    <source>
        <dbReference type="EMBL" id="MQS36193.1"/>
    </source>
</evidence>
<sequence>MAFTRIAQVIPENVWFKSSYSDGTGNSCVEVAWFKSSYSGGTGNNCVEVAWLKSSYSSGSGNNCVEVADFSDRVGIRDSKDKQRPALMVPAAAWSAFASFAAASA</sequence>
<feature type="domain" description="DUF397" evidence="1">
    <location>
        <begin position="50"/>
        <end position="99"/>
    </location>
</feature>
<dbReference type="Proteomes" id="UP000460558">
    <property type="component" value="Unassembled WGS sequence"/>
</dbReference>
<proteinExistence type="predicted"/>
<keyword evidence="3" id="KW-1185">Reference proteome</keyword>
<dbReference type="InterPro" id="IPR007278">
    <property type="entry name" value="DUF397"/>
</dbReference>
<evidence type="ECO:0000259" key="1">
    <source>
        <dbReference type="Pfam" id="PF04149"/>
    </source>
</evidence>
<protein>
    <submittedName>
        <fullName evidence="2">DUF397 domain-containing protein</fullName>
    </submittedName>
</protein>
<name>A0ABW9NSG7_9ACTN</name>
<dbReference type="EMBL" id="VDEQ01000111">
    <property type="protein sequence ID" value="MQS36193.1"/>
    <property type="molecule type" value="Genomic_DNA"/>
</dbReference>
<reference evidence="2 3" key="1">
    <citation type="submission" date="2019-06" db="EMBL/GenBank/DDBJ databases">
        <title>Comparative genomics and metabolomics analyses of clavulanic acid producing Streptomyces species provides insight into specialized metabolism and evolution of beta-lactam biosynthetic gene clusters.</title>
        <authorList>
            <person name="Moore M.A."/>
            <person name="Cruz-Morales P."/>
            <person name="Barona Gomez F."/>
            <person name="Kapil T."/>
        </authorList>
    </citation>
    <scope>NUCLEOTIDE SEQUENCE [LARGE SCALE GENOMIC DNA]</scope>
    <source>
        <strain evidence="2 3">T-272</strain>
    </source>
</reference>
<feature type="domain" description="DUF397" evidence="1">
    <location>
        <begin position="14"/>
        <end position="31"/>
    </location>
</feature>
<organism evidence="2 3">
    <name type="scientific">Streptomyces katsurahamanus</name>
    <dbReference type="NCBI Taxonomy" id="2577098"/>
    <lineage>
        <taxon>Bacteria</taxon>
        <taxon>Bacillati</taxon>
        <taxon>Actinomycetota</taxon>
        <taxon>Actinomycetes</taxon>
        <taxon>Kitasatosporales</taxon>
        <taxon>Streptomycetaceae</taxon>
        <taxon>Streptomyces</taxon>
    </lineage>
</organism>